<organism evidence="2 3">
    <name type="scientific">Calidris pygmaea</name>
    <name type="common">Spoon-billed sandpiper</name>
    <dbReference type="NCBI Taxonomy" id="425635"/>
    <lineage>
        <taxon>Eukaryota</taxon>
        <taxon>Metazoa</taxon>
        <taxon>Chordata</taxon>
        <taxon>Craniata</taxon>
        <taxon>Vertebrata</taxon>
        <taxon>Euteleostomi</taxon>
        <taxon>Archelosauria</taxon>
        <taxon>Archosauria</taxon>
        <taxon>Dinosauria</taxon>
        <taxon>Saurischia</taxon>
        <taxon>Theropoda</taxon>
        <taxon>Coelurosauria</taxon>
        <taxon>Aves</taxon>
        <taxon>Neognathae</taxon>
        <taxon>Neoaves</taxon>
        <taxon>Charadriiformes</taxon>
        <taxon>Scolopacidae</taxon>
        <taxon>Calidris</taxon>
    </lineage>
</organism>
<proteinExistence type="predicted"/>
<feature type="region of interest" description="Disordered" evidence="1">
    <location>
        <begin position="74"/>
        <end position="107"/>
    </location>
</feature>
<name>A0A8C3PLT4_9CHAR</name>
<evidence type="ECO:0000313" key="2">
    <source>
        <dbReference type="Ensembl" id="ENSCPGP00000011871.1"/>
    </source>
</evidence>
<keyword evidence="3" id="KW-1185">Reference proteome</keyword>
<dbReference type="Ensembl" id="ENSCPGT00000013028.1">
    <property type="protein sequence ID" value="ENSCPGP00000011871.1"/>
    <property type="gene ID" value="ENSCPGG00000008465.1"/>
</dbReference>
<dbReference type="Proteomes" id="UP000694419">
    <property type="component" value="Unplaced"/>
</dbReference>
<sequence length="222" mass="23550">MIRGSPSPPPPLHVVLHHNHHQGAWFSSTTHEQRRPLGHPHMSPHIPQPQEQHGLSPFLHPFWGLLVASPTPFLFPSPPAERGQPDGAAPVRDQGEQVSTGRGAQARMCPSESEVSAFAWLEPPVLAAIAATADGEETLANVPSDLPATVSITEVRGGCSSSTQLPTATLLNTAPAHGEDVERVSTGTKFALRLYLESLGDKGQGQPQGGITPLPPPPHGRE</sequence>
<evidence type="ECO:0000313" key="3">
    <source>
        <dbReference type="Proteomes" id="UP000694419"/>
    </source>
</evidence>
<feature type="region of interest" description="Disordered" evidence="1">
    <location>
        <begin position="199"/>
        <end position="222"/>
    </location>
</feature>
<dbReference type="AlphaFoldDB" id="A0A8C3PLT4"/>
<protein>
    <submittedName>
        <fullName evidence="2">Uncharacterized protein</fullName>
    </submittedName>
</protein>
<accession>A0A8C3PLT4</accession>
<evidence type="ECO:0000256" key="1">
    <source>
        <dbReference type="SAM" id="MobiDB-lite"/>
    </source>
</evidence>
<reference evidence="2" key="2">
    <citation type="submission" date="2025-09" db="UniProtKB">
        <authorList>
            <consortium name="Ensembl"/>
        </authorList>
    </citation>
    <scope>IDENTIFICATION</scope>
</reference>
<reference evidence="2" key="1">
    <citation type="submission" date="2025-08" db="UniProtKB">
        <authorList>
            <consortium name="Ensembl"/>
        </authorList>
    </citation>
    <scope>IDENTIFICATION</scope>
</reference>
<feature type="compositionally biased region" description="Pro residues" evidence="1">
    <location>
        <begin position="213"/>
        <end position="222"/>
    </location>
</feature>